<dbReference type="EMBL" id="JBELQE010000010">
    <property type="protein sequence ID" value="MER2248481.1"/>
    <property type="molecule type" value="Genomic_DNA"/>
</dbReference>
<evidence type="ECO:0000313" key="3">
    <source>
        <dbReference type="Proteomes" id="UP001480955"/>
    </source>
</evidence>
<gene>
    <name evidence="2" type="ORF">ABS772_01015</name>
</gene>
<keyword evidence="3" id="KW-1185">Reference proteome</keyword>
<organism evidence="2 3">
    <name type="scientific">Methylorubrum podarium</name>
    <dbReference type="NCBI Taxonomy" id="200476"/>
    <lineage>
        <taxon>Bacteria</taxon>
        <taxon>Pseudomonadati</taxon>
        <taxon>Pseudomonadota</taxon>
        <taxon>Alphaproteobacteria</taxon>
        <taxon>Hyphomicrobiales</taxon>
        <taxon>Methylobacteriaceae</taxon>
        <taxon>Methylorubrum</taxon>
    </lineage>
</organism>
<evidence type="ECO:0000259" key="1">
    <source>
        <dbReference type="Pfam" id="PF14243"/>
    </source>
</evidence>
<evidence type="ECO:0000313" key="2">
    <source>
        <dbReference type="EMBL" id="MER2248481.1"/>
    </source>
</evidence>
<sequence>MPTPTLLTCADPLEPRKVEPAFRAEVEVARAAGFALALLDHDELDRRVDPGAALRRARLDGGGPAVYRGWMLRGDAYARLFEALAERGVDLLTTPAAYAACHHAPGSYPALAPWMPRTAWLPLTRIDDAAALRAVLDPFGAAPVILKDWVKSQASGYWDEACFIPDASDAAHVARVIGRFRALQGESLEGGLVFKAYVPLRPVGGPAHEHRAFVVRGAVVGCWPRGEGPSPSPPPDLLAAIAAAVPSPFASADLAQDRDGRWWLLEVGDGGVSGLPDPDAAVPLFAALAAALAERGVSR</sequence>
<name>A0ABV1QGF7_9HYPH</name>
<dbReference type="Pfam" id="PF14243">
    <property type="entry name" value="R2K_3"/>
    <property type="match status" value="1"/>
</dbReference>
<dbReference type="InterPro" id="IPR025643">
    <property type="entry name" value="R2K_3"/>
</dbReference>
<feature type="domain" description="ATP-grasp" evidence="1">
    <location>
        <begin position="140"/>
        <end position="285"/>
    </location>
</feature>
<reference evidence="2 3" key="1">
    <citation type="submission" date="2024-06" db="EMBL/GenBank/DDBJ databases">
        <authorList>
            <person name="Campbell A.G."/>
        </authorList>
    </citation>
    <scope>NUCLEOTIDE SEQUENCE [LARGE SCALE GENOMIC DNA]</scope>
    <source>
        <strain evidence="2 3">EM12</strain>
    </source>
</reference>
<accession>A0ABV1QGF7</accession>
<protein>
    <submittedName>
        <fullName evidence="2">ATP-grasp domain-containing protein</fullName>
    </submittedName>
</protein>
<comment type="caution">
    <text evidence="2">The sequence shown here is derived from an EMBL/GenBank/DDBJ whole genome shotgun (WGS) entry which is preliminary data.</text>
</comment>
<proteinExistence type="predicted"/>
<dbReference type="RefSeq" id="WP_350391712.1">
    <property type="nucleotide sequence ID" value="NZ_JBELQE010000010.1"/>
</dbReference>
<dbReference type="Proteomes" id="UP001480955">
    <property type="component" value="Unassembled WGS sequence"/>
</dbReference>